<dbReference type="GO" id="GO:0006950">
    <property type="term" value="P:response to stress"/>
    <property type="evidence" value="ECO:0007669"/>
    <property type="project" value="UniProtKB-ARBA"/>
</dbReference>
<keyword evidence="10" id="KW-1185">Reference proteome</keyword>
<dbReference type="Pfam" id="PF04511">
    <property type="entry name" value="DER1"/>
    <property type="match status" value="1"/>
</dbReference>
<feature type="transmembrane region" description="Helical" evidence="7">
    <location>
        <begin position="129"/>
        <end position="154"/>
    </location>
</feature>
<feature type="region of interest" description="Disordered" evidence="8">
    <location>
        <begin position="230"/>
        <end position="271"/>
    </location>
</feature>
<dbReference type="OMA" id="FKSQYWR"/>
<dbReference type="PANTHER" id="PTHR11009">
    <property type="entry name" value="DER1-LIKE PROTEIN, DERLIN"/>
    <property type="match status" value="1"/>
</dbReference>
<evidence type="ECO:0000256" key="5">
    <source>
        <dbReference type="ARBA" id="ARBA00022989"/>
    </source>
</evidence>
<dbReference type="EMBL" id="KE560937">
    <property type="protein sequence ID" value="EPZ34618.1"/>
    <property type="molecule type" value="Genomic_DNA"/>
</dbReference>
<protein>
    <recommendedName>
        <fullName evidence="7">Derlin</fullName>
    </recommendedName>
</protein>
<feature type="compositionally biased region" description="Acidic residues" evidence="8">
    <location>
        <begin position="262"/>
        <end position="271"/>
    </location>
</feature>
<comment type="function">
    <text evidence="7">May be involved in the degradation of misfolded endoplasmic reticulum (ER) luminal proteins.</text>
</comment>
<dbReference type="OrthoDB" id="1716531at2759"/>
<evidence type="ECO:0000313" key="9">
    <source>
        <dbReference type="EMBL" id="EPZ34618.1"/>
    </source>
</evidence>
<comment type="similarity">
    <text evidence="2 7">Belongs to the derlin family.</text>
</comment>
<name>A0A075B1G3_ROZAC</name>
<feature type="transmembrane region" description="Helical" evidence="7">
    <location>
        <begin position="51"/>
        <end position="69"/>
    </location>
</feature>
<evidence type="ECO:0000256" key="8">
    <source>
        <dbReference type="SAM" id="MobiDB-lite"/>
    </source>
</evidence>
<reference evidence="9 10" key="1">
    <citation type="journal article" date="2013" name="Curr. Biol.">
        <title>Shared signatures of parasitism and phylogenomics unite Cryptomycota and microsporidia.</title>
        <authorList>
            <person name="James T.Y."/>
            <person name="Pelin A."/>
            <person name="Bonen L."/>
            <person name="Ahrendt S."/>
            <person name="Sain D."/>
            <person name="Corradi N."/>
            <person name="Stajich J.E."/>
        </authorList>
    </citation>
    <scope>NUCLEOTIDE SEQUENCE [LARGE SCALE GENOMIC DNA]</scope>
    <source>
        <strain evidence="9 10">CSF55</strain>
    </source>
</reference>
<dbReference type="InterPro" id="IPR007599">
    <property type="entry name" value="DER1"/>
</dbReference>
<evidence type="ECO:0000256" key="2">
    <source>
        <dbReference type="ARBA" id="ARBA00008917"/>
    </source>
</evidence>
<dbReference type="SUPFAM" id="SSF144091">
    <property type="entry name" value="Rhomboid-like"/>
    <property type="match status" value="1"/>
</dbReference>
<evidence type="ECO:0000256" key="6">
    <source>
        <dbReference type="ARBA" id="ARBA00023136"/>
    </source>
</evidence>
<keyword evidence="4 7" id="KW-0256">Endoplasmic reticulum</keyword>
<accession>A0A075B1G3</accession>
<feature type="compositionally biased region" description="Polar residues" evidence="8">
    <location>
        <begin position="245"/>
        <end position="261"/>
    </location>
</feature>
<evidence type="ECO:0000256" key="3">
    <source>
        <dbReference type="ARBA" id="ARBA00022692"/>
    </source>
</evidence>
<gene>
    <name evidence="9" type="ORF">O9G_001920</name>
</gene>
<dbReference type="InterPro" id="IPR035952">
    <property type="entry name" value="Rhomboid-like_sf"/>
</dbReference>
<dbReference type="GO" id="GO:0005789">
    <property type="term" value="C:endoplasmic reticulum membrane"/>
    <property type="evidence" value="ECO:0007669"/>
    <property type="project" value="UniProtKB-SubCell"/>
</dbReference>
<dbReference type="STRING" id="988480.A0A075B1G3"/>
<keyword evidence="3 7" id="KW-0812">Transmembrane</keyword>
<evidence type="ECO:0000313" key="10">
    <source>
        <dbReference type="Proteomes" id="UP000030755"/>
    </source>
</evidence>
<sequence>MEIPIVTKYYLGGILFTALLCHLDLVTPYKLYFNPDLVVRKLQFWRLITPFLYYGSFNLELLISVYVLLNQFRHLELMSFRNRNADFLYMLIFFCSSLLVIDYFVRTAFLSSALEFAVLYVWSRLNPNMHLMLILFPVRAPYAPYGLMAIHYLLMGRSLNYELMGIFVGHLYYYLTEIYPRLGGKNYLEAPIILKRLFGEISETLEDITVIDHSRVENLSRRNLAASNTDYRNEERNEGDIDSVIGNSNGTTANDNNLNSGNEEEEIRLRE</sequence>
<feature type="transmembrane region" description="Helical" evidence="7">
    <location>
        <begin position="89"/>
        <end position="109"/>
    </location>
</feature>
<dbReference type="Proteomes" id="UP000030755">
    <property type="component" value="Unassembled WGS sequence"/>
</dbReference>
<dbReference type="HOGENOM" id="CLU_051898_1_2_1"/>
<organism evidence="9 10">
    <name type="scientific">Rozella allomycis (strain CSF55)</name>
    <dbReference type="NCBI Taxonomy" id="988480"/>
    <lineage>
        <taxon>Eukaryota</taxon>
        <taxon>Fungi</taxon>
        <taxon>Fungi incertae sedis</taxon>
        <taxon>Cryptomycota</taxon>
        <taxon>Cryptomycota incertae sedis</taxon>
        <taxon>Rozella</taxon>
    </lineage>
</organism>
<keyword evidence="5 7" id="KW-1133">Transmembrane helix</keyword>
<comment type="subcellular location">
    <subcellularLocation>
        <location evidence="1 7">Endoplasmic reticulum membrane</location>
        <topology evidence="1 7">Multi-pass membrane protein</topology>
    </subcellularLocation>
</comment>
<dbReference type="AlphaFoldDB" id="A0A075B1G3"/>
<evidence type="ECO:0000256" key="7">
    <source>
        <dbReference type="RuleBase" id="RU363059"/>
    </source>
</evidence>
<feature type="transmembrane region" description="Helical" evidence="7">
    <location>
        <begin position="9"/>
        <end position="31"/>
    </location>
</feature>
<keyword evidence="6 7" id="KW-0472">Membrane</keyword>
<evidence type="ECO:0000256" key="1">
    <source>
        <dbReference type="ARBA" id="ARBA00004477"/>
    </source>
</evidence>
<proteinExistence type="inferred from homology"/>
<evidence type="ECO:0000256" key="4">
    <source>
        <dbReference type="ARBA" id="ARBA00022824"/>
    </source>
</evidence>